<protein>
    <submittedName>
        <fullName evidence="2">Uncharacterized protein</fullName>
    </submittedName>
</protein>
<dbReference type="GeneID" id="59381140"/>
<proteinExistence type="predicted"/>
<keyword evidence="3" id="KW-1185">Reference proteome</keyword>
<evidence type="ECO:0000313" key="2">
    <source>
        <dbReference type="EMBL" id="KAF7420805.1"/>
    </source>
</evidence>
<dbReference type="VEuPathDB" id="FungiDB:PC9H_011322"/>
<dbReference type="Proteomes" id="UP000623687">
    <property type="component" value="Unassembled WGS sequence"/>
</dbReference>
<dbReference type="EMBL" id="JACETU010000009">
    <property type="protein sequence ID" value="KAF7420804.1"/>
    <property type="molecule type" value="Genomic_DNA"/>
</dbReference>
<evidence type="ECO:0000313" key="1">
    <source>
        <dbReference type="EMBL" id="KAF7420804.1"/>
    </source>
</evidence>
<gene>
    <name evidence="1" type="ORF">PC9H_011322</name>
    <name evidence="2" type="ORF">PC9H_011323</name>
</gene>
<sequence>MSEGTAHIFFIDASAALFNSTVYAVATDHNNQRHKLGIVNAGKTHLFDLGDIPGLRNGDNLRVEIISGQGFENMDTVVITFIKDASKKASFLVTGTATNPNIAFQGLE</sequence>
<reference evidence="2" key="1">
    <citation type="submission" date="2019-07" db="EMBL/GenBank/DDBJ databases">
        <authorList>
            <person name="Palmer J.M."/>
        </authorList>
    </citation>
    <scope>NUCLEOTIDE SEQUENCE</scope>
    <source>
        <strain evidence="2">PC9</strain>
    </source>
</reference>
<accession>A0A8H7DLC7</accession>
<dbReference type="OrthoDB" id="2865209at2759"/>
<dbReference type="RefSeq" id="XP_036626662.1">
    <property type="nucleotide sequence ID" value="XM_036780807.1"/>
</dbReference>
<dbReference type="EMBL" id="JACETU010000009">
    <property type="protein sequence ID" value="KAF7420805.1"/>
    <property type="molecule type" value="Genomic_DNA"/>
</dbReference>
<dbReference type="AlphaFoldDB" id="A0A8H7DLC7"/>
<evidence type="ECO:0000313" key="3">
    <source>
        <dbReference type="Proteomes" id="UP000623687"/>
    </source>
</evidence>
<comment type="caution">
    <text evidence="2">The sequence shown here is derived from an EMBL/GenBank/DDBJ whole genome shotgun (WGS) entry which is preliminary data.</text>
</comment>
<name>A0A8H7DLC7_PLEOS</name>
<dbReference type="VEuPathDB" id="FungiDB:PC9H_011323"/>
<organism evidence="2 3">
    <name type="scientific">Pleurotus ostreatus</name>
    <name type="common">Oyster mushroom</name>
    <name type="synonym">White-rot fungus</name>
    <dbReference type="NCBI Taxonomy" id="5322"/>
    <lineage>
        <taxon>Eukaryota</taxon>
        <taxon>Fungi</taxon>
        <taxon>Dikarya</taxon>
        <taxon>Basidiomycota</taxon>
        <taxon>Agaricomycotina</taxon>
        <taxon>Agaricomycetes</taxon>
        <taxon>Agaricomycetidae</taxon>
        <taxon>Agaricales</taxon>
        <taxon>Pleurotineae</taxon>
        <taxon>Pleurotaceae</taxon>
        <taxon>Pleurotus</taxon>
    </lineage>
</organism>